<gene>
    <name evidence="2" type="ORF">Ato02nite_071190</name>
</gene>
<comment type="caution">
    <text evidence="2">The sequence shown here is derived from an EMBL/GenBank/DDBJ whole genome shotgun (WGS) entry which is preliminary data.</text>
</comment>
<dbReference type="Proteomes" id="UP000677082">
    <property type="component" value="Unassembled WGS sequence"/>
</dbReference>
<accession>A0A919TI12</accession>
<evidence type="ECO:0000313" key="3">
    <source>
        <dbReference type="Proteomes" id="UP000677082"/>
    </source>
</evidence>
<dbReference type="EMBL" id="BOQN01000092">
    <property type="protein sequence ID" value="GIM95326.1"/>
    <property type="molecule type" value="Genomic_DNA"/>
</dbReference>
<proteinExistence type="predicted"/>
<keyword evidence="3" id="KW-1185">Reference proteome</keyword>
<dbReference type="RefSeq" id="WP_213011057.1">
    <property type="nucleotide sequence ID" value="NZ_BOQN01000092.1"/>
</dbReference>
<feature type="compositionally biased region" description="Low complexity" evidence="1">
    <location>
        <begin position="58"/>
        <end position="70"/>
    </location>
</feature>
<feature type="compositionally biased region" description="Basic and acidic residues" evidence="1">
    <location>
        <begin position="72"/>
        <end position="81"/>
    </location>
</feature>
<reference evidence="2 3" key="1">
    <citation type="submission" date="2021-03" db="EMBL/GenBank/DDBJ databases">
        <title>Whole genome shotgun sequence of Actinoplanes toevensis NBRC 105298.</title>
        <authorList>
            <person name="Komaki H."/>
            <person name="Tamura T."/>
        </authorList>
    </citation>
    <scope>NUCLEOTIDE SEQUENCE [LARGE SCALE GENOMIC DNA]</scope>
    <source>
        <strain evidence="2 3">NBRC 105298</strain>
    </source>
</reference>
<sequence length="106" mass="11441">MLVEAREIRSRGGPEAAERHVDGEAAATPAASIGVVTQRRRLAGQRVALENEHAVAMPPQRARQPARPAPLIDRHERRHETALPALDRNVRPGNDGQASGELALPP</sequence>
<organism evidence="2 3">
    <name type="scientific">Paractinoplanes toevensis</name>
    <dbReference type="NCBI Taxonomy" id="571911"/>
    <lineage>
        <taxon>Bacteria</taxon>
        <taxon>Bacillati</taxon>
        <taxon>Actinomycetota</taxon>
        <taxon>Actinomycetes</taxon>
        <taxon>Micromonosporales</taxon>
        <taxon>Micromonosporaceae</taxon>
        <taxon>Paractinoplanes</taxon>
    </lineage>
</organism>
<feature type="region of interest" description="Disordered" evidence="1">
    <location>
        <begin position="51"/>
        <end position="106"/>
    </location>
</feature>
<feature type="region of interest" description="Disordered" evidence="1">
    <location>
        <begin position="1"/>
        <end position="25"/>
    </location>
</feature>
<evidence type="ECO:0000313" key="2">
    <source>
        <dbReference type="EMBL" id="GIM95326.1"/>
    </source>
</evidence>
<dbReference type="AlphaFoldDB" id="A0A919TI12"/>
<protein>
    <submittedName>
        <fullName evidence="2">Uncharacterized protein</fullName>
    </submittedName>
</protein>
<evidence type="ECO:0000256" key="1">
    <source>
        <dbReference type="SAM" id="MobiDB-lite"/>
    </source>
</evidence>
<name>A0A919TI12_9ACTN</name>
<feature type="compositionally biased region" description="Basic and acidic residues" evidence="1">
    <location>
        <begin position="1"/>
        <end position="23"/>
    </location>
</feature>